<organism evidence="2 3">
    <name type="scientific">Helicobacter equorum</name>
    <dbReference type="NCBI Taxonomy" id="361872"/>
    <lineage>
        <taxon>Bacteria</taxon>
        <taxon>Pseudomonadati</taxon>
        <taxon>Campylobacterota</taxon>
        <taxon>Epsilonproteobacteria</taxon>
        <taxon>Campylobacterales</taxon>
        <taxon>Helicobacteraceae</taxon>
        <taxon>Helicobacter</taxon>
    </lineage>
</organism>
<dbReference type="AlphaFoldDB" id="A0A3D8IU11"/>
<dbReference type="RefSeq" id="WP_115570396.1">
    <property type="nucleotide sequence ID" value="NZ_NXLT01000001.1"/>
</dbReference>
<dbReference type="OrthoDB" id="5337496at2"/>
<keyword evidence="3" id="KW-1185">Reference proteome</keyword>
<dbReference type="Proteomes" id="UP000256514">
    <property type="component" value="Unassembled WGS sequence"/>
</dbReference>
<dbReference type="PROSITE" id="PS51202">
    <property type="entry name" value="RCK_C"/>
    <property type="match status" value="1"/>
</dbReference>
<protein>
    <submittedName>
        <fullName evidence="2">Potassium transporter TrkA</fullName>
    </submittedName>
</protein>
<evidence type="ECO:0000313" key="3">
    <source>
        <dbReference type="Proteomes" id="UP000256514"/>
    </source>
</evidence>
<dbReference type="Pfam" id="PF02080">
    <property type="entry name" value="TrkA_C"/>
    <property type="match status" value="1"/>
</dbReference>
<proteinExistence type="predicted"/>
<gene>
    <name evidence="2" type="ORF">CQA54_01170</name>
</gene>
<reference evidence="2 3" key="1">
    <citation type="submission" date="2018-04" db="EMBL/GenBank/DDBJ databases">
        <title>Novel Campyloabacter and Helicobacter Species and Strains.</title>
        <authorList>
            <person name="Mannion A.J."/>
            <person name="Shen Z."/>
            <person name="Fox J.G."/>
        </authorList>
    </citation>
    <scope>NUCLEOTIDE SEQUENCE [LARGE SCALE GENOMIC DNA]</scope>
    <source>
        <strain evidence="2 3">MIT 12-6600</strain>
    </source>
</reference>
<feature type="domain" description="RCK C-terminal" evidence="1">
    <location>
        <begin position="154"/>
        <end position="236"/>
    </location>
</feature>
<dbReference type="GO" id="GO:0006813">
    <property type="term" value="P:potassium ion transport"/>
    <property type="evidence" value="ECO:0007669"/>
    <property type="project" value="InterPro"/>
</dbReference>
<dbReference type="InterPro" id="IPR036721">
    <property type="entry name" value="RCK_C_sf"/>
</dbReference>
<dbReference type="EMBL" id="NXLT01000001">
    <property type="protein sequence ID" value="RDU68446.1"/>
    <property type="molecule type" value="Genomic_DNA"/>
</dbReference>
<comment type="caution">
    <text evidence="2">The sequence shown here is derived from an EMBL/GenBank/DDBJ whole genome shotgun (WGS) entry which is preliminary data.</text>
</comment>
<evidence type="ECO:0000313" key="2">
    <source>
        <dbReference type="EMBL" id="RDU68446.1"/>
    </source>
</evidence>
<name>A0A3D8IU11_9HELI</name>
<dbReference type="Gene3D" id="3.30.70.1450">
    <property type="entry name" value="Regulator of K+ conductance, C-terminal domain"/>
    <property type="match status" value="1"/>
</dbReference>
<dbReference type="GO" id="GO:0008324">
    <property type="term" value="F:monoatomic cation transmembrane transporter activity"/>
    <property type="evidence" value="ECO:0007669"/>
    <property type="project" value="InterPro"/>
</dbReference>
<dbReference type="SUPFAM" id="SSF116726">
    <property type="entry name" value="TrkA C-terminal domain-like"/>
    <property type="match status" value="1"/>
</dbReference>
<accession>A0A3D8IU11</accession>
<evidence type="ECO:0000259" key="1">
    <source>
        <dbReference type="PROSITE" id="PS51202"/>
    </source>
</evidence>
<sequence length="489" mass="56041">MKKTLVFADGIVAKIFIQKIITQYFSNNAYAIVCKDATILPEQIPNSIQTYCFDYTSAFRLESLCSRDIQDVFIVIEDPKERFVLYELIRGFNAKVRIVLYNNHEFTTHTTEGNNNVVMLREDLHLKDMVDTNLVVIDSEHLVANRLTQRLANVPLIPRGFGLEQGELMEIAIPPGSIFAYRHIGSIQQKKWRIVGIYRRAEFILATHTLVLQPNDVMLVAGDNVVLSEVYRSAKSDIGQFPAPFGKDIFLYVDPTRLSVQAILDDIQDALFLHTHIKSDTLHIIVLNPSNFALLESIRSHQAPKVHIHFVYDNTDFCAQIASDHKKRPGLIMVNHELFISRKNRQALHKTNTPVLKTGYKRLKEVQKSFLIVDEGLQKGENIASVMFDISKQLNITARFYNFNPDSEYQRTLLNNIENLAKIFSQQPEITYSNSYNPILFLQRSHDVYLQFVPFDSSLTTIRFLTLGSMDPKKLSLGLDTNPQIFIPY</sequence>
<dbReference type="InterPro" id="IPR006037">
    <property type="entry name" value="RCK_C"/>
</dbReference>